<dbReference type="AlphaFoldDB" id="A0A9N9FY85"/>
<gene>
    <name evidence="1" type="ORF">FMOSSE_LOCUS7336</name>
</gene>
<reference evidence="1" key="1">
    <citation type="submission" date="2021-06" db="EMBL/GenBank/DDBJ databases">
        <authorList>
            <person name="Kallberg Y."/>
            <person name="Tangrot J."/>
            <person name="Rosling A."/>
        </authorList>
    </citation>
    <scope>NUCLEOTIDE SEQUENCE</scope>
    <source>
        <strain evidence="1">87-6 pot B 2015</strain>
    </source>
</reference>
<proteinExistence type="predicted"/>
<comment type="caution">
    <text evidence="1">The sequence shown here is derived from an EMBL/GenBank/DDBJ whole genome shotgun (WGS) entry which is preliminary data.</text>
</comment>
<dbReference type="Proteomes" id="UP000789375">
    <property type="component" value="Unassembled WGS sequence"/>
</dbReference>
<organism evidence="1 2">
    <name type="scientific">Funneliformis mosseae</name>
    <name type="common">Endomycorrhizal fungus</name>
    <name type="synonym">Glomus mosseae</name>
    <dbReference type="NCBI Taxonomy" id="27381"/>
    <lineage>
        <taxon>Eukaryota</taxon>
        <taxon>Fungi</taxon>
        <taxon>Fungi incertae sedis</taxon>
        <taxon>Mucoromycota</taxon>
        <taxon>Glomeromycotina</taxon>
        <taxon>Glomeromycetes</taxon>
        <taxon>Glomerales</taxon>
        <taxon>Glomeraceae</taxon>
        <taxon>Funneliformis</taxon>
    </lineage>
</organism>
<keyword evidence="2" id="KW-1185">Reference proteome</keyword>
<accession>A0A9N9FY85</accession>
<name>A0A9N9FY85_FUNMO</name>
<evidence type="ECO:0000313" key="2">
    <source>
        <dbReference type="Proteomes" id="UP000789375"/>
    </source>
</evidence>
<sequence>MEKLPGLKDFFILSRTLSSSGAKIYDIALPLLKPEHAQEVILELANRGLREDSKERVTKLSPYLEVHIRLLGVVGRFLESMIFEMAILGWAAQNDQDVFGEKFHYEGFRYFLRNMQYQSEHCRTLLLQTQKHIDKKYHRYFKQFEEDENRDLVPELVAYSLFEWPVDRTTTLGKRKRSVDELEKKDMLFLDGDSKIKLPFITLAHLYGLLNPNRIAKVRLLDSLDSALSWGQAEYLTLSVIVFKLWAIHRRLVTEGEIKENDEGYCQLSELVPLRENQSDIHIRFPPWFVIRKTEHRVNKESWQSFYLNARSQSTNENAVESKSALMFPSYLLKTERDKCPNEREYIFIIFTDYKERGDVGLGPKNNELNLASPEMSVVTVYSTTVHQ</sequence>
<evidence type="ECO:0000313" key="1">
    <source>
        <dbReference type="EMBL" id="CAG8568615.1"/>
    </source>
</evidence>
<dbReference type="EMBL" id="CAJVPP010001692">
    <property type="protein sequence ID" value="CAG8568615.1"/>
    <property type="molecule type" value="Genomic_DNA"/>
</dbReference>
<protein>
    <submittedName>
        <fullName evidence="1">6571_t:CDS:1</fullName>
    </submittedName>
</protein>